<dbReference type="SUPFAM" id="SSF53335">
    <property type="entry name" value="S-adenosyl-L-methionine-dependent methyltransferases"/>
    <property type="match status" value="1"/>
</dbReference>
<accession>J5UHD6</accession>
<dbReference type="EMBL" id="ALNK01000021">
    <property type="protein sequence ID" value="EJU22559.1"/>
    <property type="molecule type" value="Genomic_DNA"/>
</dbReference>
<dbReference type="GO" id="GO:0003677">
    <property type="term" value="F:DNA binding"/>
    <property type="evidence" value="ECO:0007669"/>
    <property type="project" value="InterPro"/>
</dbReference>
<dbReference type="Gene3D" id="3.40.50.150">
    <property type="entry name" value="Vaccinia Virus protein VP39"/>
    <property type="match status" value="1"/>
</dbReference>
<organism evidence="2 3">
    <name type="scientific">Peptoanaerobacter stomatis</name>
    <dbReference type="NCBI Taxonomy" id="796937"/>
    <lineage>
        <taxon>Bacteria</taxon>
        <taxon>Bacillati</taxon>
        <taxon>Bacillota</taxon>
        <taxon>Clostridia</taxon>
        <taxon>Peptostreptococcales</taxon>
        <taxon>Filifactoraceae</taxon>
        <taxon>Peptoanaerobacter</taxon>
    </lineage>
</organism>
<protein>
    <submittedName>
        <fullName evidence="2">N-6 DNA Methylase domain protein</fullName>
    </submittedName>
</protein>
<comment type="caution">
    <text evidence="2">The sequence shown here is derived from an EMBL/GenBank/DDBJ whole genome shotgun (WGS) entry which is preliminary data.</text>
</comment>
<evidence type="ECO:0000259" key="1">
    <source>
        <dbReference type="Pfam" id="PF02384"/>
    </source>
</evidence>
<dbReference type="AlphaFoldDB" id="J5UHD6"/>
<dbReference type="GO" id="GO:0032259">
    <property type="term" value="P:methylation"/>
    <property type="evidence" value="ECO:0007669"/>
    <property type="project" value="UniProtKB-KW"/>
</dbReference>
<gene>
    <name evidence="2" type="ORF">HMPREF1143_1731</name>
</gene>
<sequence length="226" mass="26047">MNELEKELIEKMRSQSTNSYQIFADFCRCSVYAVNSQVDMLNSSDWNEKYIQVINSYDKSINIANKFSEMFALFCMCIEQEPYSDILGRVYMNLEVSSGKIGQFFTPQHIANLTAKLNFDNKRVTKEIEDKSFITLSESCSGGASLILGFAKAMQENGYTPYKHLLVVANDLDEMCVNMTYLQLVLNDIPAIVTRGNALNNDIRSIYYTPSYFTNNYFKFEQHRRC</sequence>
<dbReference type="InterPro" id="IPR003356">
    <property type="entry name" value="DNA_methylase_A-5"/>
</dbReference>
<evidence type="ECO:0000313" key="2">
    <source>
        <dbReference type="EMBL" id="EJU22559.1"/>
    </source>
</evidence>
<name>J5UHD6_9FIRM</name>
<keyword evidence="3" id="KW-1185">Reference proteome</keyword>
<dbReference type="Pfam" id="PF02384">
    <property type="entry name" value="N6_Mtase"/>
    <property type="match status" value="1"/>
</dbReference>
<keyword evidence="2" id="KW-0808">Transferase</keyword>
<dbReference type="RefSeq" id="WP_009531013.1">
    <property type="nucleotide sequence ID" value="NZ_ALNK01000021.1"/>
</dbReference>
<proteinExistence type="predicted"/>
<dbReference type="GO" id="GO:0008170">
    <property type="term" value="F:N-methyltransferase activity"/>
    <property type="evidence" value="ECO:0007669"/>
    <property type="project" value="InterPro"/>
</dbReference>
<keyword evidence="2" id="KW-0489">Methyltransferase</keyword>
<dbReference type="Proteomes" id="UP000005244">
    <property type="component" value="Unassembled WGS sequence"/>
</dbReference>
<dbReference type="InterPro" id="IPR029063">
    <property type="entry name" value="SAM-dependent_MTases_sf"/>
</dbReference>
<feature type="domain" description="DNA methylase adenine-specific" evidence="1">
    <location>
        <begin position="85"/>
        <end position="202"/>
    </location>
</feature>
<evidence type="ECO:0000313" key="3">
    <source>
        <dbReference type="Proteomes" id="UP000005244"/>
    </source>
</evidence>
<reference evidence="2 3" key="1">
    <citation type="submission" date="2012-07" db="EMBL/GenBank/DDBJ databases">
        <authorList>
            <person name="Durkin A.S."/>
            <person name="McCorrison J."/>
            <person name="Torralba M."/>
            <person name="Gillis M."/>
            <person name="Methe B."/>
            <person name="Sutton G."/>
            <person name="Nelson K.E."/>
        </authorList>
    </citation>
    <scope>NUCLEOTIDE SEQUENCE [LARGE SCALE GENOMIC DNA]</scope>
    <source>
        <strain evidence="2 3">OBRC8</strain>
    </source>
</reference>